<dbReference type="EMBL" id="CAJNOW010000027">
    <property type="protein sequence ID" value="CAF1211503.1"/>
    <property type="molecule type" value="Genomic_DNA"/>
</dbReference>
<reference evidence="1" key="1">
    <citation type="submission" date="2021-02" db="EMBL/GenBank/DDBJ databases">
        <authorList>
            <person name="Nowell W R."/>
        </authorList>
    </citation>
    <scope>NUCLEOTIDE SEQUENCE</scope>
</reference>
<dbReference type="OrthoDB" id="10007567at2759"/>
<dbReference type="Proteomes" id="UP000663834">
    <property type="component" value="Unassembled WGS sequence"/>
</dbReference>
<evidence type="ECO:0000313" key="1">
    <source>
        <dbReference type="EMBL" id="CAF1211503.1"/>
    </source>
</evidence>
<sequence>MQIRDVRGTDFSCLAGLVPQIYKTGHNEKPAVANDNGSSDKLFDSIIKLTDNIPFINYIRSFIDEIGEETNVLLGFMDEESLVNRRSRRAKFSSSSIKDDNTL</sequence>
<gene>
    <name evidence="1" type="ORF">KQP761_LOCUS357</name>
</gene>
<accession>A0A814X643</accession>
<protein>
    <submittedName>
        <fullName evidence="1">Uncharacterized protein</fullName>
    </submittedName>
</protein>
<dbReference type="AlphaFoldDB" id="A0A814X643"/>
<proteinExistence type="predicted"/>
<comment type="caution">
    <text evidence="1">The sequence shown here is derived from an EMBL/GenBank/DDBJ whole genome shotgun (WGS) entry which is preliminary data.</text>
</comment>
<name>A0A814X643_9BILA</name>
<organism evidence="1 2">
    <name type="scientific">Rotaria magnacalcarata</name>
    <dbReference type="NCBI Taxonomy" id="392030"/>
    <lineage>
        <taxon>Eukaryota</taxon>
        <taxon>Metazoa</taxon>
        <taxon>Spiralia</taxon>
        <taxon>Gnathifera</taxon>
        <taxon>Rotifera</taxon>
        <taxon>Eurotatoria</taxon>
        <taxon>Bdelloidea</taxon>
        <taxon>Philodinida</taxon>
        <taxon>Philodinidae</taxon>
        <taxon>Rotaria</taxon>
    </lineage>
</organism>
<evidence type="ECO:0000313" key="2">
    <source>
        <dbReference type="Proteomes" id="UP000663834"/>
    </source>
</evidence>